<dbReference type="InterPro" id="IPR050216">
    <property type="entry name" value="LRR_domain-containing"/>
</dbReference>
<dbReference type="PROSITE" id="PS50089">
    <property type="entry name" value="ZF_RING_2"/>
    <property type="match status" value="1"/>
</dbReference>
<dbReference type="PROSITE" id="PS51450">
    <property type="entry name" value="LRR"/>
    <property type="match status" value="1"/>
</dbReference>
<evidence type="ECO:0000256" key="7">
    <source>
        <dbReference type="SAM" id="Coils"/>
    </source>
</evidence>
<gene>
    <name evidence="10" type="primary">LOC107263398</name>
</gene>
<keyword evidence="7" id="KW-0175">Coiled coil</keyword>
<dbReference type="CDD" id="cd16515">
    <property type="entry name" value="RING-HC_LRSAM1"/>
    <property type="match status" value="1"/>
</dbReference>
<dbReference type="KEGG" id="ccin:107263398"/>
<keyword evidence="9" id="KW-1185">Reference proteome</keyword>
<dbReference type="AlphaFoldDB" id="A0AAJ7BIB0"/>
<evidence type="ECO:0000256" key="2">
    <source>
        <dbReference type="ARBA" id="ARBA00022723"/>
    </source>
</evidence>
<dbReference type="InterPro" id="IPR013083">
    <property type="entry name" value="Znf_RING/FYVE/PHD"/>
</dbReference>
<dbReference type="Gene3D" id="3.30.40.10">
    <property type="entry name" value="Zinc/RING finger domain, C3HC4 (zinc finger)"/>
    <property type="match status" value="1"/>
</dbReference>
<dbReference type="GO" id="GO:0008270">
    <property type="term" value="F:zinc ion binding"/>
    <property type="evidence" value="ECO:0007669"/>
    <property type="project" value="UniProtKB-KW"/>
</dbReference>
<feature type="coiled-coil region" evidence="7">
    <location>
        <begin position="489"/>
        <end position="548"/>
    </location>
</feature>
<dbReference type="SUPFAM" id="SSF57850">
    <property type="entry name" value="RING/U-box"/>
    <property type="match status" value="1"/>
</dbReference>
<keyword evidence="1" id="KW-0433">Leucine-rich repeat</keyword>
<feature type="domain" description="RING-type" evidence="8">
    <location>
        <begin position="675"/>
        <end position="711"/>
    </location>
</feature>
<dbReference type="PANTHER" id="PTHR48051:SF47">
    <property type="entry name" value="LEUCINE RICH REPEAT AND STERILE ALPHA MOTIF CONTAINING 1"/>
    <property type="match status" value="1"/>
</dbReference>
<organism evidence="9 10">
    <name type="scientific">Cephus cinctus</name>
    <name type="common">Wheat stem sawfly</name>
    <dbReference type="NCBI Taxonomy" id="211228"/>
    <lineage>
        <taxon>Eukaryota</taxon>
        <taxon>Metazoa</taxon>
        <taxon>Ecdysozoa</taxon>
        <taxon>Arthropoda</taxon>
        <taxon>Hexapoda</taxon>
        <taxon>Insecta</taxon>
        <taxon>Pterygota</taxon>
        <taxon>Neoptera</taxon>
        <taxon>Endopterygota</taxon>
        <taxon>Hymenoptera</taxon>
        <taxon>Cephoidea</taxon>
        <taxon>Cephidae</taxon>
        <taxon>Cephus</taxon>
    </lineage>
</organism>
<dbReference type="Proteomes" id="UP000694920">
    <property type="component" value="Unplaced"/>
</dbReference>
<reference evidence="10" key="1">
    <citation type="submission" date="2025-08" db="UniProtKB">
        <authorList>
            <consortium name="RefSeq"/>
        </authorList>
    </citation>
    <scope>IDENTIFICATION</scope>
</reference>
<protein>
    <submittedName>
        <fullName evidence="10">E3 ubiquitin-protein ligase LRSAM1 isoform X1</fullName>
    </submittedName>
</protein>
<name>A0AAJ7BIB0_CEPCN</name>
<dbReference type="SMART" id="SM00369">
    <property type="entry name" value="LRR_TYP"/>
    <property type="match status" value="3"/>
</dbReference>
<evidence type="ECO:0000256" key="5">
    <source>
        <dbReference type="ARBA" id="ARBA00022833"/>
    </source>
</evidence>
<dbReference type="GeneID" id="107263398"/>
<dbReference type="GO" id="GO:0005737">
    <property type="term" value="C:cytoplasm"/>
    <property type="evidence" value="ECO:0007669"/>
    <property type="project" value="TreeGrafter"/>
</dbReference>
<evidence type="ECO:0000256" key="6">
    <source>
        <dbReference type="PROSITE-ProRule" id="PRU00175"/>
    </source>
</evidence>
<dbReference type="Gene3D" id="3.80.10.10">
    <property type="entry name" value="Ribonuclease Inhibitor"/>
    <property type="match status" value="1"/>
</dbReference>
<dbReference type="SUPFAM" id="SSF52058">
    <property type="entry name" value="L domain-like"/>
    <property type="match status" value="1"/>
</dbReference>
<dbReference type="Pfam" id="PF23598">
    <property type="entry name" value="LRR_14"/>
    <property type="match status" value="1"/>
</dbReference>
<dbReference type="InterPro" id="IPR032675">
    <property type="entry name" value="LRR_dom_sf"/>
</dbReference>
<dbReference type="RefSeq" id="XP_015586049.1">
    <property type="nucleotide sequence ID" value="XM_015730563.2"/>
</dbReference>
<keyword evidence="3" id="KW-0677">Repeat</keyword>
<accession>A0AAJ7BIB0</accession>
<dbReference type="PANTHER" id="PTHR48051">
    <property type="match status" value="1"/>
</dbReference>
<feature type="coiled-coil region" evidence="7">
    <location>
        <begin position="246"/>
        <end position="367"/>
    </location>
</feature>
<evidence type="ECO:0000313" key="9">
    <source>
        <dbReference type="Proteomes" id="UP000694920"/>
    </source>
</evidence>
<evidence type="ECO:0000313" key="10">
    <source>
        <dbReference type="RefSeq" id="XP_015586049.1"/>
    </source>
</evidence>
<dbReference type="InterPro" id="IPR001841">
    <property type="entry name" value="Znf_RING"/>
</dbReference>
<evidence type="ECO:0000256" key="1">
    <source>
        <dbReference type="ARBA" id="ARBA00022614"/>
    </source>
</evidence>
<evidence type="ECO:0000259" key="8">
    <source>
        <dbReference type="PROSITE" id="PS50089"/>
    </source>
</evidence>
<dbReference type="InterPro" id="IPR001611">
    <property type="entry name" value="Leu-rich_rpt"/>
</dbReference>
<keyword evidence="5" id="KW-0862">Zinc</keyword>
<dbReference type="InterPro" id="IPR055414">
    <property type="entry name" value="LRR_R13L4/SHOC2-like"/>
</dbReference>
<dbReference type="FunFam" id="1.10.1170.10:FF:000002">
    <property type="entry name" value="Baculoviral IAP repeat containing 7"/>
    <property type="match status" value="1"/>
</dbReference>
<keyword evidence="2" id="KW-0479">Metal-binding</keyword>
<evidence type="ECO:0000256" key="4">
    <source>
        <dbReference type="ARBA" id="ARBA00022771"/>
    </source>
</evidence>
<proteinExistence type="predicted"/>
<keyword evidence="4 6" id="KW-0863">Zinc-finger</keyword>
<sequence length="723" mass="83115">MFCGFCDVQLMMPLPRKYGNSVHVDYKARLEHKLYLARENPEPVFDVSECALKHVPSGIYSLCKVFRKKELWMHHNKLNSLSGGGALSDLSLLTVLDLRNNYFISLPPEIMYLVSLKELYLQENNIRKLPNEIACLRNLSIFNISKNNLKCLPEEIGELRQLTVLDISHNSALQKLPKSLGHVQQLTELKIDGLKISYPAQDVLSGGTIVIIAFLASECGIEYSPEDCNLEIESRDTSSEDVRPMYQNKDNDVQATIMKLENLKEQRQSALLELEKNMIEQQKYEEQLQSTLKVHREKLLEDLAIQQSQLEQEIEKVQQERDCNRTRLLSYIYNVEKEADNVIKEFLRSSEEERQTQAELVEKEKREELQLLSLCHSEQFMLRTKDTLVAMEELLQEELLQEQKLEEYTKFRDYTAQSLLSLEVRNNDQLTQIVQGQERNRQDLVNRIRKDEALQKAAVAALLERSDARSWSIVQQVNLVQSQLATLTNIELERRKFEMNQQLNDIADKRVTLSAILLNLLDQQEKRREQLLETIKQIEQQRDINNTRRDSLFWLMQYQSLMDARPQGLLETLEPTLLRHVAMAGALHCLPFLATLPSLLPNPNDDQLRAIGIHNESDRAAIMLAVQNYLTEKKLCNIQEASTVPAVPSAPLKEPSTSSNQQNSEETQGINVAECVVCLDLQCEVLFLPCGHMCCCTNCADMVTSECPMCRSSIERKIRVIMP</sequence>
<evidence type="ECO:0000256" key="3">
    <source>
        <dbReference type="ARBA" id="ARBA00022737"/>
    </source>
</evidence>
<dbReference type="Pfam" id="PF13920">
    <property type="entry name" value="zf-C3HC4_3"/>
    <property type="match status" value="1"/>
</dbReference>
<dbReference type="InterPro" id="IPR003591">
    <property type="entry name" value="Leu-rich_rpt_typical-subtyp"/>
</dbReference>